<dbReference type="InterPro" id="IPR002182">
    <property type="entry name" value="NB-ARC"/>
</dbReference>
<dbReference type="Gene3D" id="1.10.8.430">
    <property type="entry name" value="Helical domain of apoptotic protease-activating factors"/>
    <property type="match status" value="1"/>
</dbReference>
<dbReference type="InterPro" id="IPR042197">
    <property type="entry name" value="Apaf_helical"/>
</dbReference>
<gene>
    <name evidence="3" type="ORF">LSALG_LOCUS35885</name>
</gene>
<dbReference type="InterPro" id="IPR027417">
    <property type="entry name" value="P-loop_NTPase"/>
</dbReference>
<evidence type="ECO:0000259" key="2">
    <source>
        <dbReference type="Pfam" id="PF00931"/>
    </source>
</evidence>
<dbReference type="GO" id="GO:0006952">
    <property type="term" value="P:defense response"/>
    <property type="evidence" value="ECO:0007669"/>
    <property type="project" value="InterPro"/>
</dbReference>
<protein>
    <recommendedName>
        <fullName evidence="2">NB-ARC domain-containing protein</fullName>
    </recommendedName>
</protein>
<dbReference type="Proteomes" id="UP001177003">
    <property type="component" value="Chromosome 8"/>
</dbReference>
<dbReference type="PANTHER" id="PTHR11017">
    <property type="entry name" value="LEUCINE-RICH REPEAT-CONTAINING PROTEIN"/>
    <property type="match status" value="1"/>
</dbReference>
<accession>A0AA35ZRN3</accession>
<dbReference type="GO" id="GO:0043531">
    <property type="term" value="F:ADP binding"/>
    <property type="evidence" value="ECO:0007669"/>
    <property type="project" value="InterPro"/>
</dbReference>
<dbReference type="EMBL" id="OX465084">
    <property type="protein sequence ID" value="CAI9297049.1"/>
    <property type="molecule type" value="Genomic_DNA"/>
</dbReference>
<dbReference type="Pfam" id="PF00931">
    <property type="entry name" value="NB-ARC"/>
    <property type="match status" value="1"/>
</dbReference>
<feature type="domain" description="NB-ARC" evidence="2">
    <location>
        <begin position="48"/>
        <end position="169"/>
    </location>
</feature>
<dbReference type="InterPro" id="IPR044974">
    <property type="entry name" value="Disease_R_plants"/>
</dbReference>
<organism evidence="3 4">
    <name type="scientific">Lactuca saligna</name>
    <name type="common">Willowleaf lettuce</name>
    <dbReference type="NCBI Taxonomy" id="75948"/>
    <lineage>
        <taxon>Eukaryota</taxon>
        <taxon>Viridiplantae</taxon>
        <taxon>Streptophyta</taxon>
        <taxon>Embryophyta</taxon>
        <taxon>Tracheophyta</taxon>
        <taxon>Spermatophyta</taxon>
        <taxon>Magnoliopsida</taxon>
        <taxon>eudicotyledons</taxon>
        <taxon>Gunneridae</taxon>
        <taxon>Pentapetalae</taxon>
        <taxon>asterids</taxon>
        <taxon>campanulids</taxon>
        <taxon>Asterales</taxon>
        <taxon>Asteraceae</taxon>
        <taxon>Cichorioideae</taxon>
        <taxon>Cichorieae</taxon>
        <taxon>Lactucinae</taxon>
        <taxon>Lactuca</taxon>
    </lineage>
</organism>
<name>A0AA35ZRN3_LACSI</name>
<evidence type="ECO:0000256" key="1">
    <source>
        <dbReference type="ARBA" id="ARBA00022614"/>
    </source>
</evidence>
<dbReference type="PANTHER" id="PTHR11017:SF340">
    <property type="entry name" value="NB-ARC-RELATED"/>
    <property type="match status" value="1"/>
</dbReference>
<evidence type="ECO:0000313" key="3">
    <source>
        <dbReference type="EMBL" id="CAI9297049.1"/>
    </source>
</evidence>
<keyword evidence="1" id="KW-0433">Leucine-rich repeat</keyword>
<dbReference type="AlphaFoldDB" id="A0AA35ZRN3"/>
<sequence length="209" mass="23350">MRGGDVDDRGGDAVWGLGSTMRGVTSSVNDNVVGIVACMQDFKSKLQIRQFDGCCFIQNIREEASKSGLQKLEEDILSKMGVDRVGGGRRMIRDRLCHKKVLIVLDDVDNPEQLKALVGSHDWFGERSLIIITTRDKHLLYIQKVNVIHEITLLNNNEGMELFCKHAPQGDKNIEDYEVLSNDVVSYVGGLPLALTVLGCFLRDKDMNK</sequence>
<evidence type="ECO:0000313" key="4">
    <source>
        <dbReference type="Proteomes" id="UP001177003"/>
    </source>
</evidence>
<proteinExistence type="predicted"/>
<reference evidence="3" key="1">
    <citation type="submission" date="2023-04" db="EMBL/GenBank/DDBJ databases">
        <authorList>
            <person name="Vijverberg K."/>
            <person name="Xiong W."/>
            <person name="Schranz E."/>
        </authorList>
    </citation>
    <scope>NUCLEOTIDE SEQUENCE</scope>
</reference>
<dbReference type="SUPFAM" id="SSF52540">
    <property type="entry name" value="P-loop containing nucleoside triphosphate hydrolases"/>
    <property type="match status" value="1"/>
</dbReference>
<dbReference type="Gene3D" id="3.40.50.300">
    <property type="entry name" value="P-loop containing nucleotide triphosphate hydrolases"/>
    <property type="match status" value="1"/>
</dbReference>
<dbReference type="PRINTS" id="PR00364">
    <property type="entry name" value="DISEASERSIST"/>
</dbReference>
<keyword evidence="4" id="KW-1185">Reference proteome</keyword>